<evidence type="ECO:0000313" key="15">
    <source>
        <dbReference type="Proteomes" id="UP000005877"/>
    </source>
</evidence>
<evidence type="ECO:0000256" key="11">
    <source>
        <dbReference type="ARBA" id="ARBA00047518"/>
    </source>
</evidence>
<dbReference type="GO" id="GO:0005524">
    <property type="term" value="F:ATP binding"/>
    <property type="evidence" value="ECO:0007669"/>
    <property type="project" value="UniProtKB-KW"/>
</dbReference>
<organism evidence="14 15">
    <name type="scientific">Methanothrix harundinacea (strain 6Ac)</name>
    <name type="common">Methanosaeta harundinacea</name>
    <dbReference type="NCBI Taxonomy" id="1110509"/>
    <lineage>
        <taxon>Archaea</taxon>
        <taxon>Methanobacteriati</taxon>
        <taxon>Methanobacteriota</taxon>
        <taxon>Stenosarchaea group</taxon>
        <taxon>Methanomicrobia</taxon>
        <taxon>Methanotrichales</taxon>
        <taxon>Methanotrichaceae</taxon>
        <taxon>Methanothrix</taxon>
    </lineage>
</organism>
<reference evidence="14 15" key="1">
    <citation type="journal article" date="2012" name="PLoS ONE">
        <title>The genome characteristics and predicted function of methyl-group oxidation pathway in the obligate aceticlastic methanogens, Methanosaeta spp.</title>
        <authorList>
            <person name="Zhu J."/>
            <person name="Zheng H."/>
            <person name="Ai G."/>
            <person name="Zhang G."/>
            <person name="Liu D."/>
            <person name="Liu X."/>
            <person name="Dong X."/>
        </authorList>
    </citation>
    <scope>NUCLEOTIDE SEQUENCE [LARGE SCALE GENOMIC DNA]</scope>
    <source>
        <strain evidence="14 15">6Ac</strain>
    </source>
</reference>
<dbReference type="KEGG" id="mhi:Mhar_1686"/>
<evidence type="ECO:0000259" key="13">
    <source>
        <dbReference type="Pfam" id="PF01909"/>
    </source>
</evidence>
<evidence type="ECO:0000256" key="4">
    <source>
        <dbReference type="ARBA" id="ARBA00022695"/>
    </source>
</evidence>
<evidence type="ECO:0000256" key="7">
    <source>
        <dbReference type="ARBA" id="ARBA00022840"/>
    </source>
</evidence>
<comment type="catalytic activity">
    <reaction evidence="11">
        <text>O-(5'-adenylyl)-L-tyrosyl-[protein] + ATP = O-[5'-(adenylyl-(5'-&gt;3')-adenylyl)]-L-tyrosyl-[protein] + diphosphate</text>
        <dbReference type="Rhea" id="RHEA:66528"/>
        <dbReference type="Rhea" id="RHEA-COMP:13846"/>
        <dbReference type="Rhea" id="RHEA-COMP:17046"/>
        <dbReference type="ChEBI" id="CHEBI:30616"/>
        <dbReference type="ChEBI" id="CHEBI:33019"/>
        <dbReference type="ChEBI" id="CHEBI:83624"/>
        <dbReference type="ChEBI" id="CHEBI:167160"/>
    </reaction>
</comment>
<dbReference type="InterPro" id="IPR043519">
    <property type="entry name" value="NT_sf"/>
</dbReference>
<evidence type="ECO:0000256" key="9">
    <source>
        <dbReference type="ARBA" id="ARBA00034531"/>
    </source>
</evidence>
<keyword evidence="7" id="KW-0067">ATP-binding</keyword>
<dbReference type="GO" id="GO:0046872">
    <property type="term" value="F:metal ion binding"/>
    <property type="evidence" value="ECO:0007669"/>
    <property type="project" value="UniProtKB-KW"/>
</dbReference>
<keyword evidence="8" id="KW-0460">Magnesium</keyword>
<gene>
    <name evidence="14" type="ordered locus">Mhar_1686</name>
</gene>
<keyword evidence="6" id="KW-0547">Nucleotide-binding</keyword>
<evidence type="ECO:0000256" key="8">
    <source>
        <dbReference type="ARBA" id="ARBA00022842"/>
    </source>
</evidence>
<keyword evidence="3" id="KW-0808">Transferase</keyword>
<sequence length="127" mass="14236">MGGPSELLCTGSTWAVGVRKYKYNQIHRTSAMKLEELLRSRRDEILAIAAKYGVRNVRIFGSVARGEADDRSDLDLLVEPLSGFTLIKNSAISRELEGLLGRQVDVVSERGLRERIRQRVLKEAVPL</sequence>
<evidence type="ECO:0000256" key="5">
    <source>
        <dbReference type="ARBA" id="ARBA00022723"/>
    </source>
</evidence>
<protein>
    <recommendedName>
        <fullName evidence="9">protein adenylyltransferase</fullName>
        <ecNumber evidence="9">2.7.7.108</ecNumber>
    </recommendedName>
</protein>
<comment type="catalytic activity">
    <reaction evidence="12">
        <text>L-tyrosyl-[protein] + ATP = O-(5'-adenylyl)-L-tyrosyl-[protein] + diphosphate</text>
        <dbReference type="Rhea" id="RHEA:54288"/>
        <dbReference type="Rhea" id="RHEA-COMP:10136"/>
        <dbReference type="Rhea" id="RHEA-COMP:13846"/>
        <dbReference type="ChEBI" id="CHEBI:30616"/>
        <dbReference type="ChEBI" id="CHEBI:33019"/>
        <dbReference type="ChEBI" id="CHEBI:46858"/>
        <dbReference type="ChEBI" id="CHEBI:83624"/>
        <dbReference type="EC" id="2.7.7.108"/>
    </reaction>
</comment>
<dbReference type="EC" id="2.7.7.108" evidence="9"/>
<evidence type="ECO:0000256" key="12">
    <source>
        <dbReference type="ARBA" id="ARBA00048696"/>
    </source>
</evidence>
<evidence type="ECO:0000256" key="10">
    <source>
        <dbReference type="ARBA" id="ARBA00038276"/>
    </source>
</evidence>
<dbReference type="InterPro" id="IPR002934">
    <property type="entry name" value="Polymerase_NTP_transf_dom"/>
</dbReference>
<evidence type="ECO:0000256" key="2">
    <source>
        <dbReference type="ARBA" id="ARBA00022649"/>
    </source>
</evidence>
<evidence type="ECO:0000313" key="14">
    <source>
        <dbReference type="EMBL" id="AET65044.1"/>
    </source>
</evidence>
<name>G7WQ13_METH6</name>
<dbReference type="STRING" id="1110509.Mhar_1686"/>
<keyword evidence="5" id="KW-0479">Metal-binding</keyword>
<comment type="cofactor">
    <cofactor evidence="1">
        <name>Mg(2+)</name>
        <dbReference type="ChEBI" id="CHEBI:18420"/>
    </cofactor>
</comment>
<keyword evidence="15" id="KW-1185">Reference proteome</keyword>
<dbReference type="CDD" id="cd05403">
    <property type="entry name" value="NT_KNTase_like"/>
    <property type="match status" value="1"/>
</dbReference>
<feature type="domain" description="Polymerase nucleotidyl transferase" evidence="13">
    <location>
        <begin position="49"/>
        <end position="123"/>
    </location>
</feature>
<dbReference type="EMBL" id="CP003117">
    <property type="protein sequence ID" value="AET65044.1"/>
    <property type="molecule type" value="Genomic_DNA"/>
</dbReference>
<evidence type="ECO:0000256" key="3">
    <source>
        <dbReference type="ARBA" id="ARBA00022679"/>
    </source>
</evidence>
<dbReference type="PANTHER" id="PTHR33571:SF12">
    <property type="entry name" value="BSL3053 PROTEIN"/>
    <property type="match status" value="1"/>
</dbReference>
<proteinExistence type="inferred from homology"/>
<comment type="similarity">
    <text evidence="10">Belongs to the MntA antitoxin family.</text>
</comment>
<evidence type="ECO:0000256" key="6">
    <source>
        <dbReference type="ARBA" id="ARBA00022741"/>
    </source>
</evidence>
<accession>G7WQ13</accession>
<dbReference type="GO" id="GO:0070733">
    <property type="term" value="F:AMPylase activity"/>
    <property type="evidence" value="ECO:0007669"/>
    <property type="project" value="UniProtKB-EC"/>
</dbReference>
<keyword evidence="2" id="KW-1277">Toxin-antitoxin system</keyword>
<dbReference type="PANTHER" id="PTHR33571">
    <property type="entry name" value="SSL8005 PROTEIN"/>
    <property type="match status" value="1"/>
</dbReference>
<dbReference type="HOGENOM" id="CLU_130257_10_2_2"/>
<dbReference type="Pfam" id="PF01909">
    <property type="entry name" value="NTP_transf_2"/>
    <property type="match status" value="1"/>
</dbReference>
<evidence type="ECO:0000256" key="1">
    <source>
        <dbReference type="ARBA" id="ARBA00001946"/>
    </source>
</evidence>
<dbReference type="AlphaFoldDB" id="G7WQ13"/>
<dbReference type="InterPro" id="IPR052038">
    <property type="entry name" value="Type-VII_TA_antitoxin"/>
</dbReference>
<dbReference type="PATRIC" id="fig|1110509.7.peg.1873"/>
<keyword evidence="4" id="KW-0548">Nucleotidyltransferase</keyword>
<dbReference type="SUPFAM" id="SSF81301">
    <property type="entry name" value="Nucleotidyltransferase"/>
    <property type="match status" value="1"/>
</dbReference>
<dbReference type="Proteomes" id="UP000005877">
    <property type="component" value="Chromosome"/>
</dbReference>
<dbReference type="Gene3D" id="3.30.460.10">
    <property type="entry name" value="Beta Polymerase, domain 2"/>
    <property type="match status" value="1"/>
</dbReference>